<proteinExistence type="inferred from homology"/>
<dbReference type="AlphaFoldDB" id="A0A6P6YHM3"/>
<evidence type="ECO:0000313" key="7">
    <source>
        <dbReference type="Proteomes" id="UP000515146"/>
    </source>
</evidence>
<keyword evidence="5" id="KW-0527">Neuropeptide</keyword>
<gene>
    <name evidence="8" type="primary">LOC113798010</name>
</gene>
<evidence type="ECO:0000256" key="4">
    <source>
        <dbReference type="ARBA" id="ARBA00022815"/>
    </source>
</evidence>
<name>A0A6P6YHM3_DERPT</name>
<dbReference type="InterPro" id="IPR002544">
    <property type="entry name" value="FMRFamid-related_peptide-like"/>
</dbReference>
<keyword evidence="4" id="KW-0027">Amidation</keyword>
<evidence type="ECO:0000256" key="6">
    <source>
        <dbReference type="SAM" id="MobiDB-lite"/>
    </source>
</evidence>
<evidence type="ECO:0000256" key="3">
    <source>
        <dbReference type="ARBA" id="ARBA00022525"/>
    </source>
</evidence>
<dbReference type="GO" id="GO:0005576">
    <property type="term" value="C:extracellular region"/>
    <property type="evidence" value="ECO:0007669"/>
    <property type="project" value="UniProtKB-SubCell"/>
</dbReference>
<feature type="region of interest" description="Disordered" evidence="6">
    <location>
        <begin position="53"/>
        <end position="74"/>
    </location>
</feature>
<evidence type="ECO:0000313" key="8">
    <source>
        <dbReference type="RefSeq" id="XP_027204286.1"/>
    </source>
</evidence>
<dbReference type="Proteomes" id="UP000515146">
    <property type="component" value="Unplaced"/>
</dbReference>
<keyword evidence="3" id="KW-0964">Secreted</keyword>
<comment type="similarity">
    <text evidence="2">Belongs to the FARP (FMRFamide related peptide) family.</text>
</comment>
<dbReference type="RefSeq" id="XP_027204286.1">
    <property type="nucleotide sequence ID" value="XM_027348485.1"/>
</dbReference>
<evidence type="ECO:0000256" key="2">
    <source>
        <dbReference type="ARBA" id="ARBA00006356"/>
    </source>
</evidence>
<dbReference type="GO" id="GO:0007218">
    <property type="term" value="P:neuropeptide signaling pathway"/>
    <property type="evidence" value="ECO:0007669"/>
    <property type="project" value="UniProtKB-KW"/>
</dbReference>
<reference evidence="8" key="1">
    <citation type="submission" date="2025-08" db="UniProtKB">
        <authorList>
            <consortium name="RefSeq"/>
        </authorList>
    </citation>
    <scope>IDENTIFICATION</scope>
    <source>
        <strain evidence="8">Airmid</strain>
    </source>
</reference>
<dbReference type="KEGG" id="dpte:113798010"/>
<keyword evidence="7" id="KW-1185">Reference proteome</keyword>
<protein>
    <submittedName>
        <fullName evidence="8">Uncharacterized protein</fullName>
    </submittedName>
</protein>
<dbReference type="Pfam" id="PF01581">
    <property type="entry name" value="FARP"/>
    <property type="match status" value="1"/>
</dbReference>
<evidence type="ECO:0000256" key="1">
    <source>
        <dbReference type="ARBA" id="ARBA00004613"/>
    </source>
</evidence>
<comment type="subcellular location">
    <subcellularLocation>
        <location evidence="1">Secreted</location>
    </subcellularLocation>
</comment>
<organism evidence="7 8">
    <name type="scientific">Dermatophagoides pteronyssinus</name>
    <name type="common">European house dust mite</name>
    <dbReference type="NCBI Taxonomy" id="6956"/>
    <lineage>
        <taxon>Eukaryota</taxon>
        <taxon>Metazoa</taxon>
        <taxon>Ecdysozoa</taxon>
        <taxon>Arthropoda</taxon>
        <taxon>Chelicerata</taxon>
        <taxon>Arachnida</taxon>
        <taxon>Acari</taxon>
        <taxon>Acariformes</taxon>
        <taxon>Sarcoptiformes</taxon>
        <taxon>Astigmata</taxon>
        <taxon>Psoroptidia</taxon>
        <taxon>Analgoidea</taxon>
        <taxon>Pyroglyphidae</taxon>
        <taxon>Dermatophagoidinae</taxon>
        <taxon>Dermatophagoides</taxon>
    </lineage>
</organism>
<dbReference type="InParanoid" id="A0A6P6YHM3"/>
<dbReference type="OrthoDB" id="10605427at2759"/>
<sequence length="212" mass="24337">MMMMNNNNNNNNHHNKNSNLYIEDQRIQPFNFIDYITKSNMFRIPMKSPQKSSKLLYEQPIQSSSSSSSSSDQHLPLIISDDIANREFRQHQKPLNYPIITSNAIHHHNHHQQQQNPLLSSAVNVNGILDSGIDQIRNIIPIRSIQNKRRTSSQGFLRFGRLSWPLKMNPSTRFNNLFNNINGGGGSKRGEETTFLRFGRTPESMLTSFGSQ</sequence>
<evidence type="ECO:0000256" key="5">
    <source>
        <dbReference type="ARBA" id="ARBA00023320"/>
    </source>
</evidence>
<accession>A0A6P6YHM3</accession>